<comment type="subcellular location">
    <subcellularLocation>
        <location evidence="1 7">Cell inner membrane</location>
        <topology evidence="1 7">Multi-pass membrane protein</topology>
    </subcellularLocation>
</comment>
<evidence type="ECO:0000256" key="6">
    <source>
        <dbReference type="ARBA" id="ARBA00023136"/>
    </source>
</evidence>
<evidence type="ECO:0000256" key="7">
    <source>
        <dbReference type="RuleBase" id="RU369079"/>
    </source>
</evidence>
<comment type="similarity">
    <text evidence="7">Belongs to the TRAP transporter large permease family.</text>
</comment>
<keyword evidence="2" id="KW-1003">Cell membrane</keyword>
<comment type="subunit">
    <text evidence="7">The complex comprises the extracytoplasmic solute receptor protein and the two transmembrane proteins.</text>
</comment>
<comment type="caution">
    <text evidence="9">The sequence shown here is derived from an EMBL/GenBank/DDBJ whole genome shotgun (WGS) entry which is preliminary data.</text>
</comment>
<keyword evidence="5 7" id="KW-1133">Transmembrane helix</keyword>
<gene>
    <name evidence="9" type="ORF">GCM10007972_19900</name>
</gene>
<feature type="transmembrane region" description="Helical" evidence="7">
    <location>
        <begin position="181"/>
        <end position="202"/>
    </location>
</feature>
<dbReference type="Pfam" id="PF06808">
    <property type="entry name" value="DctM"/>
    <property type="match status" value="1"/>
</dbReference>
<feature type="transmembrane region" description="Helical" evidence="7">
    <location>
        <begin position="293"/>
        <end position="315"/>
    </location>
</feature>
<evidence type="ECO:0000313" key="9">
    <source>
        <dbReference type="EMBL" id="GGO13577.1"/>
    </source>
</evidence>
<feature type="transmembrane region" description="Helical" evidence="7">
    <location>
        <begin position="61"/>
        <end position="80"/>
    </location>
</feature>
<feature type="transmembrane region" description="Helical" evidence="7">
    <location>
        <begin position="145"/>
        <end position="169"/>
    </location>
</feature>
<feature type="domain" description="TRAP C4-dicarboxylate transport system permease DctM subunit" evidence="8">
    <location>
        <begin position="11"/>
        <end position="442"/>
    </location>
</feature>
<evidence type="ECO:0000256" key="5">
    <source>
        <dbReference type="ARBA" id="ARBA00022989"/>
    </source>
</evidence>
<feature type="transmembrane region" description="Helical" evidence="7">
    <location>
        <begin position="223"/>
        <end position="246"/>
    </location>
</feature>
<feature type="transmembrane region" description="Helical" evidence="7">
    <location>
        <begin position="7"/>
        <end position="28"/>
    </location>
</feature>
<name>A0ABQ2LE92_9PROT</name>
<dbReference type="Proteomes" id="UP000602381">
    <property type="component" value="Unassembled WGS sequence"/>
</dbReference>
<dbReference type="RefSeq" id="WP_188873861.1">
    <property type="nucleotide sequence ID" value="NZ_BMOV01000006.1"/>
</dbReference>
<evidence type="ECO:0000256" key="1">
    <source>
        <dbReference type="ARBA" id="ARBA00004429"/>
    </source>
</evidence>
<feature type="transmembrane region" description="Helical" evidence="7">
    <location>
        <begin position="252"/>
        <end position="272"/>
    </location>
</feature>
<dbReference type="NCBIfam" id="TIGR00786">
    <property type="entry name" value="dctM"/>
    <property type="match status" value="1"/>
</dbReference>
<evidence type="ECO:0000256" key="2">
    <source>
        <dbReference type="ARBA" id="ARBA00022475"/>
    </source>
</evidence>
<feature type="transmembrane region" description="Helical" evidence="7">
    <location>
        <begin position="419"/>
        <end position="441"/>
    </location>
</feature>
<evidence type="ECO:0000256" key="3">
    <source>
        <dbReference type="ARBA" id="ARBA00022519"/>
    </source>
</evidence>
<comment type="function">
    <text evidence="7">Part of the tripartite ATP-independent periplasmic (TRAP) transport system.</text>
</comment>
<sequence length="453" mass="48075">MIIEILPLLMFLVLAALLFTGFPVAFVLGGVGLAFWLLAVALGIENPLSFFLVVGRIFGGVVNNLTLVAIPMFIFMGTLLEKSGVARDLLSALQVLTRRIPGGLALSVTLIGVVMAATTGIIGASVVMMTVLALPVMIDRGYDKALASGTIAASGTLGILVPPSIMLVVMADLLSTSVGGLFMAALLPGLLLSTLYLLWIIARTAISPQLAPALPKSEGPRSLLALSGLMIRSFLPPVLLIALVLGSIFGGYATPTEASGIGAAGALVLALLRKNFRWKTFLESLDQSTLTSAMLFGIFVGATAFSYVFALLGGHDLIIGFVDSLDVGPWGILFVLMAIVFFLGFFFDWIEITLIVLPVFAPVIKALDFAGHVPFPELTITWFAVLVAVNLQTSFLTPPFGFALFYLKGVAPGSVRIQHIYKGVIPFIILQILALGAVMAWPDIALWLPSRMQ</sequence>
<reference evidence="10" key="1">
    <citation type="journal article" date="2019" name="Int. J. Syst. Evol. Microbiol.">
        <title>The Global Catalogue of Microorganisms (GCM) 10K type strain sequencing project: providing services to taxonomists for standard genome sequencing and annotation.</title>
        <authorList>
            <consortium name="The Broad Institute Genomics Platform"/>
            <consortium name="The Broad Institute Genome Sequencing Center for Infectious Disease"/>
            <person name="Wu L."/>
            <person name="Ma J."/>
        </authorList>
    </citation>
    <scope>NUCLEOTIDE SEQUENCE [LARGE SCALE GENOMIC DNA]</scope>
    <source>
        <strain evidence="10">JCM 17843</strain>
    </source>
</reference>
<feature type="transmembrane region" description="Helical" evidence="7">
    <location>
        <begin position="100"/>
        <end position="133"/>
    </location>
</feature>
<keyword evidence="7" id="KW-0813">Transport</keyword>
<feature type="transmembrane region" description="Helical" evidence="7">
    <location>
        <begin position="34"/>
        <end position="54"/>
    </location>
</feature>
<dbReference type="PANTHER" id="PTHR33362">
    <property type="entry name" value="SIALIC ACID TRAP TRANSPORTER PERMEASE PROTEIN SIAT-RELATED"/>
    <property type="match status" value="1"/>
</dbReference>
<keyword evidence="4 7" id="KW-0812">Transmembrane</keyword>
<keyword evidence="10" id="KW-1185">Reference proteome</keyword>
<dbReference type="EMBL" id="BMOV01000006">
    <property type="protein sequence ID" value="GGO13577.1"/>
    <property type="molecule type" value="Genomic_DNA"/>
</dbReference>
<evidence type="ECO:0000313" key="10">
    <source>
        <dbReference type="Proteomes" id="UP000602381"/>
    </source>
</evidence>
<feature type="transmembrane region" description="Helical" evidence="7">
    <location>
        <begin position="381"/>
        <end position="407"/>
    </location>
</feature>
<feature type="transmembrane region" description="Helical" evidence="7">
    <location>
        <begin position="327"/>
        <end position="347"/>
    </location>
</feature>
<evidence type="ECO:0000259" key="8">
    <source>
        <dbReference type="Pfam" id="PF06808"/>
    </source>
</evidence>
<dbReference type="InterPro" id="IPR004681">
    <property type="entry name" value="TRAP_DctM"/>
</dbReference>
<dbReference type="InterPro" id="IPR010656">
    <property type="entry name" value="DctM"/>
</dbReference>
<feature type="transmembrane region" description="Helical" evidence="7">
    <location>
        <begin position="354"/>
        <end position="375"/>
    </location>
</feature>
<keyword evidence="3 7" id="KW-0997">Cell inner membrane</keyword>
<protein>
    <recommendedName>
        <fullName evidence="7">TRAP transporter large permease protein</fullName>
    </recommendedName>
</protein>
<accession>A0ABQ2LE92</accession>
<evidence type="ECO:0000256" key="4">
    <source>
        <dbReference type="ARBA" id="ARBA00022692"/>
    </source>
</evidence>
<organism evidence="9 10">
    <name type="scientific">Iodidimonas muriae</name>
    <dbReference type="NCBI Taxonomy" id="261467"/>
    <lineage>
        <taxon>Bacteria</taxon>
        <taxon>Pseudomonadati</taxon>
        <taxon>Pseudomonadota</taxon>
        <taxon>Alphaproteobacteria</taxon>
        <taxon>Iodidimonadales</taxon>
        <taxon>Iodidimonadaceae</taxon>
        <taxon>Iodidimonas</taxon>
    </lineage>
</organism>
<keyword evidence="6 7" id="KW-0472">Membrane</keyword>
<proteinExistence type="inferred from homology"/>
<dbReference type="PANTHER" id="PTHR33362:SF7">
    <property type="entry name" value="SLL1103 PROTEIN"/>
    <property type="match status" value="1"/>
</dbReference>